<dbReference type="PANTHER" id="PTHR44177">
    <property type="entry name" value="TETRATRICOPEPTIDE REPEAT PROTEIN 8"/>
    <property type="match status" value="1"/>
</dbReference>
<evidence type="ECO:0000256" key="1">
    <source>
        <dbReference type="SAM" id="MobiDB-lite"/>
    </source>
</evidence>
<dbReference type="SMART" id="SM00028">
    <property type="entry name" value="TPR"/>
    <property type="match status" value="2"/>
</dbReference>
<dbReference type="GO" id="GO:0034464">
    <property type="term" value="C:BBSome"/>
    <property type="evidence" value="ECO:0007669"/>
    <property type="project" value="InterPro"/>
</dbReference>
<dbReference type="GO" id="GO:0036064">
    <property type="term" value="C:ciliary basal body"/>
    <property type="evidence" value="ECO:0007669"/>
    <property type="project" value="TreeGrafter"/>
</dbReference>
<dbReference type="GO" id="GO:1905515">
    <property type="term" value="P:non-motile cilium assembly"/>
    <property type="evidence" value="ECO:0007669"/>
    <property type="project" value="InterPro"/>
</dbReference>
<proteinExistence type="predicted"/>
<dbReference type="Gene3D" id="1.25.40.10">
    <property type="entry name" value="Tetratricopeptide repeat domain"/>
    <property type="match status" value="1"/>
</dbReference>
<dbReference type="InterPro" id="IPR019734">
    <property type="entry name" value="TPR_rpt"/>
</dbReference>
<dbReference type="Pfam" id="PF00515">
    <property type="entry name" value="TPR_1"/>
    <property type="match status" value="1"/>
</dbReference>
<evidence type="ECO:0000313" key="2">
    <source>
        <dbReference type="EMBL" id="VAW74875.1"/>
    </source>
</evidence>
<dbReference type="PROSITE" id="PS50293">
    <property type="entry name" value="TPR_REGION"/>
    <property type="match status" value="1"/>
</dbReference>
<dbReference type="AlphaFoldDB" id="A0A3B0Y2H1"/>
<dbReference type="PROSITE" id="PS50005">
    <property type="entry name" value="TPR"/>
    <property type="match status" value="2"/>
</dbReference>
<organism evidence="2">
    <name type="scientific">hydrothermal vent metagenome</name>
    <dbReference type="NCBI Taxonomy" id="652676"/>
    <lineage>
        <taxon>unclassified sequences</taxon>
        <taxon>metagenomes</taxon>
        <taxon>ecological metagenomes</taxon>
    </lineage>
</organism>
<gene>
    <name evidence="2" type="ORF">MNBD_GAMMA12-2431</name>
</gene>
<dbReference type="InterPro" id="IPR028796">
    <property type="entry name" value="BBS8"/>
</dbReference>
<protein>
    <submittedName>
        <fullName evidence="2">Uncharacterized protein</fullName>
    </submittedName>
</protein>
<sequence>MTKSLNTDSLSKKKPKNCDHSQTSVKPQKLDMVETLLQVQHFYSAGQHKQAQRLCKEVIQVDAFNEMALGYLGIISHRLQEWSYARDCFLRLTSLKMGSQDETVFYNLGNSCIMLDDMDLAFAAFSKTIELNPEHASAYNNLGVILEKRGDFEDSIDYFYDACELDPQHALSRLHLISVLSYLHRYDECTDLIEDSLSINTMTPDQRGTLLIQQAINTWITGEFAVCKRALRLCKHVLPHMLTMQDEAEAGLRRLISLLEYRSLHPEVYSGDYDRELYFIGDEQCLYSSGTLLRMNELDYHVNPFYVAHGSAQSVGAKRMNYSRAGLEVAIEQIPAKSPVLLGFGYEDARPSSTLFSKLKSSDDMLPLIEELIGDYVGQVIECCKEQDLKPIFVGIAACAEDLRDFSVEDQIQYFKMLALINSTLTTVTAAHQAGFIDIYAATVGENGRSNQQYHMNEQYLTPSALPDIIEYYLIKPEMS</sequence>
<accession>A0A3B0Y2H1</accession>
<feature type="region of interest" description="Disordered" evidence="1">
    <location>
        <begin position="1"/>
        <end position="25"/>
    </location>
</feature>
<dbReference type="InterPro" id="IPR011990">
    <property type="entry name" value="TPR-like_helical_dom_sf"/>
</dbReference>
<dbReference type="GO" id="GO:0097730">
    <property type="term" value="C:non-motile cilium"/>
    <property type="evidence" value="ECO:0007669"/>
    <property type="project" value="TreeGrafter"/>
</dbReference>
<dbReference type="SUPFAM" id="SSF48452">
    <property type="entry name" value="TPR-like"/>
    <property type="match status" value="1"/>
</dbReference>
<dbReference type="EMBL" id="UOFL01000072">
    <property type="protein sequence ID" value="VAW74875.1"/>
    <property type="molecule type" value="Genomic_DNA"/>
</dbReference>
<name>A0A3B0Y2H1_9ZZZZ</name>
<reference evidence="2" key="1">
    <citation type="submission" date="2018-06" db="EMBL/GenBank/DDBJ databases">
        <authorList>
            <person name="Zhirakovskaya E."/>
        </authorList>
    </citation>
    <scope>NUCLEOTIDE SEQUENCE</scope>
</reference>
<dbReference type="Pfam" id="PF13181">
    <property type="entry name" value="TPR_8"/>
    <property type="match status" value="1"/>
</dbReference>
<dbReference type="PANTHER" id="PTHR44177:SF1">
    <property type="entry name" value="TETRATRICOPEPTIDE REPEAT PROTEIN 8"/>
    <property type="match status" value="1"/>
</dbReference>